<dbReference type="KEGG" id="skn:SKUN_00366"/>
<evidence type="ECO:0000313" key="2">
    <source>
        <dbReference type="Proteomes" id="UP000062963"/>
    </source>
</evidence>
<protein>
    <submittedName>
        <fullName evidence="1">Uncharacterized protein</fullName>
    </submittedName>
</protein>
<dbReference type="PATRIC" id="fig|273035.7.peg.433"/>
<keyword evidence="2" id="KW-1185">Reference proteome</keyword>
<sequence length="68" mass="8033">MQSYYTNNIKLKIRFSKVLIANLSAKILRRTRWFWGNNDYIVLEINNPNVLGIRNKSNSPVKITIKPR</sequence>
<dbReference type="EMBL" id="CP010899">
    <property type="protein sequence ID" value="ALA97282.1"/>
    <property type="molecule type" value="Genomic_DNA"/>
</dbReference>
<gene>
    <name evidence="1" type="ORF">SKUN_00366</name>
</gene>
<name>A0A0K2JFU8_SPIKU</name>
<organism evidence="1 2">
    <name type="scientific">Spiroplasma kunkelii CR2-3x</name>
    <dbReference type="NCBI Taxonomy" id="273035"/>
    <lineage>
        <taxon>Bacteria</taxon>
        <taxon>Bacillati</taxon>
        <taxon>Mycoplasmatota</taxon>
        <taxon>Mollicutes</taxon>
        <taxon>Entomoplasmatales</taxon>
        <taxon>Spiroplasmataceae</taxon>
        <taxon>Spiroplasma</taxon>
    </lineage>
</organism>
<reference evidence="1 2" key="1">
    <citation type="journal article" date="2015" name="Genome Announc.">
        <title>Complete Genome Sequence of Spiroplasma kunkelii Strain CR2-3x, Causal Agent of Corn Stunt Disease in Zea mays L.</title>
        <authorList>
            <person name="Davis R.E."/>
            <person name="Shao J."/>
            <person name="Dally E.L."/>
            <person name="Zhao Y."/>
            <person name="Gasparich G.E."/>
            <person name="Gaynor B.J."/>
            <person name="Athey J.C."/>
            <person name="Harrison N.A."/>
            <person name="Donofrio N."/>
        </authorList>
    </citation>
    <scope>NUCLEOTIDE SEQUENCE [LARGE SCALE GENOMIC DNA]</scope>
    <source>
        <strain evidence="1 2">CR2-3x</strain>
    </source>
</reference>
<evidence type="ECO:0000313" key="1">
    <source>
        <dbReference type="EMBL" id="ALA97282.1"/>
    </source>
</evidence>
<dbReference type="Proteomes" id="UP000062963">
    <property type="component" value="Chromosome"/>
</dbReference>
<proteinExistence type="predicted"/>
<dbReference type="AlphaFoldDB" id="A0A0K2JFU8"/>
<accession>A0A0K2JFU8</accession>